<name>T0Q9L3_SAPDV</name>
<dbReference type="Proteomes" id="UP000030762">
    <property type="component" value="Unassembled WGS sequence"/>
</dbReference>
<accession>T0Q9L3</accession>
<dbReference type="EMBL" id="JH767169">
    <property type="protein sequence ID" value="EQC31336.1"/>
    <property type="molecule type" value="Genomic_DNA"/>
</dbReference>
<proteinExistence type="predicted"/>
<keyword evidence="1" id="KW-0175">Coiled coil</keyword>
<dbReference type="GeneID" id="19951665"/>
<organism evidence="2 3">
    <name type="scientific">Saprolegnia diclina (strain VS20)</name>
    <dbReference type="NCBI Taxonomy" id="1156394"/>
    <lineage>
        <taxon>Eukaryota</taxon>
        <taxon>Sar</taxon>
        <taxon>Stramenopiles</taxon>
        <taxon>Oomycota</taxon>
        <taxon>Saprolegniomycetes</taxon>
        <taxon>Saprolegniales</taxon>
        <taxon>Saprolegniaceae</taxon>
        <taxon>Saprolegnia</taxon>
    </lineage>
</organism>
<reference evidence="2 3" key="1">
    <citation type="submission" date="2012-04" db="EMBL/GenBank/DDBJ databases">
        <title>The Genome Sequence of Saprolegnia declina VS20.</title>
        <authorList>
            <consortium name="The Broad Institute Genome Sequencing Platform"/>
            <person name="Russ C."/>
            <person name="Nusbaum C."/>
            <person name="Tyler B."/>
            <person name="van West P."/>
            <person name="Dieguez-Uribeondo J."/>
            <person name="de Bruijn I."/>
            <person name="Tripathy S."/>
            <person name="Jiang R."/>
            <person name="Young S.K."/>
            <person name="Zeng Q."/>
            <person name="Gargeya S."/>
            <person name="Fitzgerald M."/>
            <person name="Haas B."/>
            <person name="Abouelleil A."/>
            <person name="Alvarado L."/>
            <person name="Arachchi H.M."/>
            <person name="Berlin A."/>
            <person name="Chapman S.B."/>
            <person name="Goldberg J."/>
            <person name="Griggs A."/>
            <person name="Gujja S."/>
            <person name="Hansen M."/>
            <person name="Howarth C."/>
            <person name="Imamovic A."/>
            <person name="Larimer J."/>
            <person name="McCowen C."/>
            <person name="Montmayeur A."/>
            <person name="Murphy C."/>
            <person name="Neiman D."/>
            <person name="Pearson M."/>
            <person name="Priest M."/>
            <person name="Roberts A."/>
            <person name="Saif S."/>
            <person name="Shea T."/>
            <person name="Sisk P."/>
            <person name="Sykes S."/>
            <person name="Wortman J."/>
            <person name="Nusbaum C."/>
            <person name="Birren B."/>
        </authorList>
    </citation>
    <scope>NUCLEOTIDE SEQUENCE [LARGE SCALE GENOMIC DNA]</scope>
    <source>
        <strain evidence="2 3">VS20</strain>
    </source>
</reference>
<evidence type="ECO:0000313" key="3">
    <source>
        <dbReference type="Proteomes" id="UP000030762"/>
    </source>
</evidence>
<evidence type="ECO:0008006" key="4">
    <source>
        <dbReference type="Google" id="ProtNLM"/>
    </source>
</evidence>
<dbReference type="InParanoid" id="T0Q9L3"/>
<dbReference type="RefSeq" id="XP_008615177.1">
    <property type="nucleotide sequence ID" value="XM_008616955.1"/>
</dbReference>
<dbReference type="VEuPathDB" id="FungiDB:SDRG_10938"/>
<dbReference type="OrthoDB" id="10352519at2759"/>
<evidence type="ECO:0000256" key="1">
    <source>
        <dbReference type="SAM" id="Coils"/>
    </source>
</evidence>
<feature type="coiled-coil region" evidence="1">
    <location>
        <begin position="24"/>
        <end position="86"/>
    </location>
</feature>
<keyword evidence="3" id="KW-1185">Reference proteome</keyword>
<sequence length="314" mass="35949">MTILTNEALERRRARKRKNTQAWRLKEHQLMESLRQQVEALERQLRKDAEVRTTDLVPRSSELEALRQQETMLTQQNAKLREALARRQALFALPTQLPPFRLADPRLYDNVFLLHQVEATLQCLSETVPPALAHAHPEMLRGWSTKHACNGGLVYVDATCSLGPDASTDMQSACDAHWEVFNDKELYSQMNAHALDYKVIHRAHDDMLVACSTILFPDNVLVTRYMILYKIRFRDGFHSCCMSFAPDLSEITTCTLMKYAIVHGSVVAQALSRSSVPRHLDSTILVPRMIEQLSKWLDQISPRVDHNTEFTVAL</sequence>
<gene>
    <name evidence="2" type="ORF">SDRG_10938</name>
</gene>
<evidence type="ECO:0000313" key="2">
    <source>
        <dbReference type="EMBL" id="EQC31336.1"/>
    </source>
</evidence>
<dbReference type="AlphaFoldDB" id="T0Q9L3"/>
<protein>
    <recommendedName>
        <fullName evidence="4">BZIP domain-containing protein</fullName>
    </recommendedName>
</protein>